<dbReference type="AlphaFoldDB" id="A0A7X1KCL7"/>
<dbReference type="PANTHER" id="PTHR28259">
    <property type="entry name" value="FLUORIDE EXPORT PROTEIN 1-RELATED"/>
    <property type="match status" value="1"/>
</dbReference>
<gene>
    <name evidence="12" type="primary">fluC</name>
    <name evidence="12" type="synonym">crcB</name>
    <name evidence="13" type="ORF">H7F49_11010</name>
</gene>
<keyword evidence="12" id="KW-0479">Metal-binding</keyword>
<evidence type="ECO:0000256" key="9">
    <source>
        <dbReference type="ARBA" id="ARBA00023303"/>
    </source>
</evidence>
<dbReference type="HAMAP" id="MF_00454">
    <property type="entry name" value="FluC"/>
    <property type="match status" value="1"/>
</dbReference>
<dbReference type="GO" id="GO:0062054">
    <property type="term" value="F:fluoride channel activity"/>
    <property type="evidence" value="ECO:0007669"/>
    <property type="project" value="UniProtKB-UniRule"/>
</dbReference>
<keyword evidence="8 12" id="KW-0472">Membrane</keyword>
<evidence type="ECO:0000256" key="8">
    <source>
        <dbReference type="ARBA" id="ARBA00023136"/>
    </source>
</evidence>
<feature type="binding site" evidence="12">
    <location>
        <position position="88"/>
    </location>
    <ligand>
        <name>Na(+)</name>
        <dbReference type="ChEBI" id="CHEBI:29101"/>
        <note>structural</note>
    </ligand>
</feature>
<comment type="activity regulation">
    <text evidence="12">Na(+) is not transported, but it plays an essential structural role and its presence is essential for fluoride channel function.</text>
</comment>
<feature type="transmembrane region" description="Helical" evidence="12">
    <location>
        <begin position="45"/>
        <end position="65"/>
    </location>
</feature>
<accession>A0A7X1KCL7</accession>
<keyword evidence="2 12" id="KW-1003">Cell membrane</keyword>
<comment type="similarity">
    <text evidence="10 12">Belongs to the fluoride channel Fluc/FEX (TC 1.A.43) family.</text>
</comment>
<comment type="subcellular location">
    <subcellularLocation>
        <location evidence="1 12">Cell membrane</location>
        <topology evidence="1 12">Multi-pass membrane protein</topology>
    </subcellularLocation>
</comment>
<dbReference type="EMBL" id="JACLAU010000016">
    <property type="protein sequence ID" value="MBC2652237.1"/>
    <property type="molecule type" value="Genomic_DNA"/>
</dbReference>
<reference evidence="13 14" key="1">
    <citation type="submission" date="2020-08" db="EMBL/GenBank/DDBJ databases">
        <title>The genome sequence of Novosphingobium flavum 4Y4.</title>
        <authorList>
            <person name="Liu Y."/>
        </authorList>
    </citation>
    <scope>NUCLEOTIDE SEQUENCE [LARGE SCALE GENOMIC DNA]</scope>
    <source>
        <strain evidence="13 14">4Y4</strain>
    </source>
</reference>
<feature type="transmembrane region" description="Helical" evidence="12">
    <location>
        <begin position="77"/>
        <end position="100"/>
    </location>
</feature>
<dbReference type="GO" id="GO:0140114">
    <property type="term" value="P:cellular detoxification of fluoride"/>
    <property type="evidence" value="ECO:0007669"/>
    <property type="project" value="UniProtKB-UniRule"/>
</dbReference>
<keyword evidence="12" id="KW-0813">Transport</keyword>
<evidence type="ECO:0000256" key="11">
    <source>
        <dbReference type="ARBA" id="ARBA00035585"/>
    </source>
</evidence>
<evidence type="ECO:0000256" key="6">
    <source>
        <dbReference type="ARBA" id="ARBA00023053"/>
    </source>
</evidence>
<sequence>MNSTPSFALSSLLVASGGAAGAWLRYLTGRAWLLAGPAASTAFPWATLTANVLGSLAMGLLVGLLARHGQGGEGWRLLLGVGVLGGYTTFSSFALEFALFVERGALGLAALYVGLSLVAGFAALFAGLWLTRWLATGTLA</sequence>
<dbReference type="RefSeq" id="WP_185683653.1">
    <property type="nucleotide sequence ID" value="NZ_JACLAU010000016.1"/>
</dbReference>
<comment type="function">
    <text evidence="12">Fluoride-specific ion channel. Important for reducing fluoride concentration in the cell, thus reducing its toxicity.</text>
</comment>
<dbReference type="Proteomes" id="UP000520156">
    <property type="component" value="Unassembled WGS sequence"/>
</dbReference>
<evidence type="ECO:0000256" key="1">
    <source>
        <dbReference type="ARBA" id="ARBA00004651"/>
    </source>
</evidence>
<evidence type="ECO:0000313" key="14">
    <source>
        <dbReference type="Proteomes" id="UP000520156"/>
    </source>
</evidence>
<keyword evidence="14" id="KW-1185">Reference proteome</keyword>
<feature type="binding site" evidence="12">
    <location>
        <position position="85"/>
    </location>
    <ligand>
        <name>Na(+)</name>
        <dbReference type="ChEBI" id="CHEBI:29101"/>
        <note>structural</note>
    </ligand>
</feature>
<protein>
    <recommendedName>
        <fullName evidence="12">Fluoride-specific ion channel FluC</fullName>
    </recommendedName>
</protein>
<feature type="transmembrane region" description="Helical" evidence="12">
    <location>
        <begin position="106"/>
        <end position="130"/>
    </location>
</feature>
<evidence type="ECO:0000313" key="13">
    <source>
        <dbReference type="EMBL" id="MBC2652237.1"/>
    </source>
</evidence>
<evidence type="ECO:0000256" key="12">
    <source>
        <dbReference type="HAMAP-Rule" id="MF_00454"/>
    </source>
</evidence>
<dbReference type="InterPro" id="IPR003691">
    <property type="entry name" value="FluC"/>
</dbReference>
<keyword evidence="9 12" id="KW-0407">Ion channel</keyword>
<dbReference type="GO" id="GO:0046872">
    <property type="term" value="F:metal ion binding"/>
    <property type="evidence" value="ECO:0007669"/>
    <property type="project" value="UniProtKB-KW"/>
</dbReference>
<evidence type="ECO:0000256" key="5">
    <source>
        <dbReference type="ARBA" id="ARBA00022989"/>
    </source>
</evidence>
<keyword evidence="6 12" id="KW-0915">Sodium</keyword>
<keyword evidence="7 12" id="KW-0406">Ion transport</keyword>
<evidence type="ECO:0000256" key="3">
    <source>
        <dbReference type="ARBA" id="ARBA00022519"/>
    </source>
</evidence>
<evidence type="ECO:0000256" key="10">
    <source>
        <dbReference type="ARBA" id="ARBA00035120"/>
    </source>
</evidence>
<keyword evidence="3" id="KW-0997">Cell inner membrane</keyword>
<name>A0A7X1KCL7_9SPHN</name>
<keyword evidence="5 12" id="KW-1133">Transmembrane helix</keyword>
<evidence type="ECO:0000256" key="7">
    <source>
        <dbReference type="ARBA" id="ARBA00023065"/>
    </source>
</evidence>
<comment type="catalytic activity">
    <reaction evidence="11">
        <text>fluoride(in) = fluoride(out)</text>
        <dbReference type="Rhea" id="RHEA:76159"/>
        <dbReference type="ChEBI" id="CHEBI:17051"/>
    </reaction>
    <physiologicalReaction direction="left-to-right" evidence="11">
        <dbReference type="Rhea" id="RHEA:76160"/>
    </physiologicalReaction>
</comment>
<dbReference type="PANTHER" id="PTHR28259:SF1">
    <property type="entry name" value="FLUORIDE EXPORT PROTEIN 1-RELATED"/>
    <property type="match status" value="1"/>
</dbReference>
<organism evidence="13 14">
    <name type="scientific">Novosphingobium aerophilum</name>
    <dbReference type="NCBI Taxonomy" id="2839843"/>
    <lineage>
        <taxon>Bacteria</taxon>
        <taxon>Pseudomonadati</taxon>
        <taxon>Pseudomonadota</taxon>
        <taxon>Alphaproteobacteria</taxon>
        <taxon>Sphingomonadales</taxon>
        <taxon>Sphingomonadaceae</taxon>
        <taxon>Novosphingobium</taxon>
    </lineage>
</organism>
<evidence type="ECO:0000256" key="4">
    <source>
        <dbReference type="ARBA" id="ARBA00022692"/>
    </source>
</evidence>
<dbReference type="GO" id="GO:0005886">
    <property type="term" value="C:plasma membrane"/>
    <property type="evidence" value="ECO:0007669"/>
    <property type="project" value="UniProtKB-SubCell"/>
</dbReference>
<dbReference type="Pfam" id="PF02537">
    <property type="entry name" value="CRCB"/>
    <property type="match status" value="1"/>
</dbReference>
<keyword evidence="4 12" id="KW-0812">Transmembrane</keyword>
<evidence type="ECO:0000256" key="2">
    <source>
        <dbReference type="ARBA" id="ARBA00022475"/>
    </source>
</evidence>
<comment type="caution">
    <text evidence="13">The sequence shown here is derived from an EMBL/GenBank/DDBJ whole genome shotgun (WGS) entry which is preliminary data.</text>
</comment>
<proteinExistence type="inferred from homology"/>